<dbReference type="InterPro" id="IPR007267">
    <property type="entry name" value="GtrA_DPMS_TM"/>
</dbReference>
<accession>A0ABS1I8Z4</accession>
<keyword evidence="3 6" id="KW-0812">Transmembrane</keyword>
<evidence type="ECO:0000256" key="6">
    <source>
        <dbReference type="SAM" id="Phobius"/>
    </source>
</evidence>
<evidence type="ECO:0000256" key="4">
    <source>
        <dbReference type="ARBA" id="ARBA00022989"/>
    </source>
</evidence>
<evidence type="ECO:0000256" key="3">
    <source>
        <dbReference type="ARBA" id="ARBA00022692"/>
    </source>
</evidence>
<evidence type="ECO:0000256" key="2">
    <source>
        <dbReference type="ARBA" id="ARBA00009399"/>
    </source>
</evidence>
<dbReference type="EMBL" id="JAEPIV010000067">
    <property type="protein sequence ID" value="MBK4723531.1"/>
    <property type="molecule type" value="Genomic_DNA"/>
</dbReference>
<dbReference type="Proteomes" id="UP000654452">
    <property type="component" value="Unassembled WGS sequence"/>
</dbReference>
<comment type="similarity">
    <text evidence="2">Belongs to the GtrA family.</text>
</comment>
<keyword evidence="4 6" id="KW-1133">Transmembrane helix</keyword>
<evidence type="ECO:0000259" key="7">
    <source>
        <dbReference type="Pfam" id="PF04138"/>
    </source>
</evidence>
<gene>
    <name evidence="8" type="ORF">JJL56_32335</name>
</gene>
<comment type="subcellular location">
    <subcellularLocation>
        <location evidence="1">Membrane</location>
        <topology evidence="1">Multi-pass membrane protein</topology>
    </subcellularLocation>
</comment>
<evidence type="ECO:0000256" key="1">
    <source>
        <dbReference type="ARBA" id="ARBA00004141"/>
    </source>
</evidence>
<name>A0ABS1I8Z4_9PROT</name>
<feature type="transmembrane region" description="Helical" evidence="6">
    <location>
        <begin position="113"/>
        <end position="135"/>
    </location>
</feature>
<sequence>MNAGTVRERLLSWRQAFRFAVVGGLATVTYYLLTVGLTDGWLEIRLPAAAANLIGFAASLALSYIGHHRFTFGKASRHDRYMPRFIAVSLTLAALSTGGVYLATSVFGVPAALTAGVVALGYPPASYVLNTLWAFRG</sequence>
<proteinExistence type="inferred from homology"/>
<dbReference type="PANTHER" id="PTHR38459:SF1">
    <property type="entry name" value="PROPHAGE BACTOPRENOL-LINKED GLUCOSE TRANSLOCASE HOMOLOG"/>
    <property type="match status" value="1"/>
</dbReference>
<keyword evidence="5 6" id="KW-0472">Membrane</keyword>
<evidence type="ECO:0000256" key="5">
    <source>
        <dbReference type="ARBA" id="ARBA00023136"/>
    </source>
</evidence>
<feature type="domain" description="GtrA/DPMS transmembrane" evidence="7">
    <location>
        <begin position="18"/>
        <end position="135"/>
    </location>
</feature>
<keyword evidence="9" id="KW-1185">Reference proteome</keyword>
<organism evidence="8 9">
    <name type="scientific">Azospirillum aestuarii</name>
    <dbReference type="NCBI Taxonomy" id="2802052"/>
    <lineage>
        <taxon>Bacteria</taxon>
        <taxon>Pseudomonadati</taxon>
        <taxon>Pseudomonadota</taxon>
        <taxon>Alphaproteobacteria</taxon>
        <taxon>Rhodospirillales</taxon>
        <taxon>Azospirillaceae</taxon>
        <taxon>Azospirillum</taxon>
    </lineage>
</organism>
<reference evidence="8 9" key="1">
    <citation type="submission" date="2021-01" db="EMBL/GenBank/DDBJ databases">
        <title>Azospirillum sp. YIM DDC1 draft genome.</title>
        <authorList>
            <person name="Wang Y.-X."/>
        </authorList>
    </citation>
    <scope>NUCLEOTIDE SEQUENCE [LARGE SCALE GENOMIC DNA]</scope>
    <source>
        <strain evidence="8 9">YIM DDC1</strain>
    </source>
</reference>
<protein>
    <submittedName>
        <fullName evidence="8">GtrA family protein</fullName>
    </submittedName>
</protein>
<dbReference type="RefSeq" id="WP_200487866.1">
    <property type="nucleotide sequence ID" value="NZ_JAEPIV010000067.1"/>
</dbReference>
<evidence type="ECO:0000313" key="9">
    <source>
        <dbReference type="Proteomes" id="UP000654452"/>
    </source>
</evidence>
<feature type="transmembrane region" description="Helical" evidence="6">
    <location>
        <begin position="16"/>
        <end position="33"/>
    </location>
</feature>
<evidence type="ECO:0000313" key="8">
    <source>
        <dbReference type="EMBL" id="MBK4723531.1"/>
    </source>
</evidence>
<feature type="transmembrane region" description="Helical" evidence="6">
    <location>
        <begin position="85"/>
        <end position="107"/>
    </location>
</feature>
<dbReference type="InterPro" id="IPR051401">
    <property type="entry name" value="GtrA_CellWall_Glycosyl"/>
</dbReference>
<comment type="caution">
    <text evidence="8">The sequence shown here is derived from an EMBL/GenBank/DDBJ whole genome shotgun (WGS) entry which is preliminary data.</text>
</comment>
<dbReference type="PANTHER" id="PTHR38459">
    <property type="entry name" value="PROPHAGE BACTOPRENOL-LINKED GLUCOSE TRANSLOCASE HOMOLOG"/>
    <property type="match status" value="1"/>
</dbReference>
<feature type="transmembrane region" description="Helical" evidence="6">
    <location>
        <begin position="45"/>
        <end position="65"/>
    </location>
</feature>
<dbReference type="Pfam" id="PF04138">
    <property type="entry name" value="GtrA_DPMS_TM"/>
    <property type="match status" value="1"/>
</dbReference>